<dbReference type="EMBL" id="JAFNEN010000288">
    <property type="protein sequence ID" value="KAG8186816.1"/>
    <property type="molecule type" value="Genomic_DNA"/>
</dbReference>
<evidence type="ECO:0000256" key="3">
    <source>
        <dbReference type="ARBA" id="ARBA00004656"/>
    </source>
</evidence>
<comment type="function">
    <text evidence="10">Non-catalytic component of the TSC-TBC complex, a multiprotein complex that acts as a negative regulator of the canonical mTORC1 complex, an evolutionarily conserved central nutrient sensor that stimulates anabolic reactions and macromolecule biosynthesis to promote cellular biomass generation and growth. The TSC-TBC complex acts as a GTPase-activating protein (GAP) for the small GTPase RHEB, a direct activator of the protein kinase activity of mTORC1. In absence of nutrients, the TSC-TBC complex inhibits mTORC1, thereby preventing phosphorylation of ribosomal protein S6 kinase (RPS6KB1 and RPS6KB2) and EIF4EBP1 (4E-BP1) by the mTORC1 signaling. The TSC-TBC complex is inactivated in response to nutrients, relieving inhibition of mTORC1.</text>
</comment>
<dbReference type="PANTHER" id="PTHR13530:SF3">
    <property type="entry name" value="TBC1 DOMAIN FAMILY MEMBER 7"/>
    <property type="match status" value="1"/>
</dbReference>
<keyword evidence="8" id="KW-0458">Lysosome</keyword>
<dbReference type="GO" id="GO:0005829">
    <property type="term" value="C:cytosol"/>
    <property type="evidence" value="ECO:0007669"/>
    <property type="project" value="UniProtKB-SubCell"/>
</dbReference>
<name>A0AAV6UR76_9ARAC</name>
<gene>
    <name evidence="12" type="ORF">JTE90_020494</name>
</gene>
<proteinExistence type="predicted"/>
<dbReference type="InterPro" id="IPR043039">
    <property type="entry name" value="TBC1D7_dom2"/>
</dbReference>
<comment type="caution">
    <text evidence="12">The sequence shown here is derived from an EMBL/GenBank/DDBJ whole genome shotgun (WGS) entry which is preliminary data.</text>
</comment>
<reference evidence="12 13" key="1">
    <citation type="journal article" date="2022" name="Nat. Ecol. Evol.">
        <title>A masculinizing supergene underlies an exaggerated male reproductive morph in a spider.</title>
        <authorList>
            <person name="Hendrickx F."/>
            <person name="De Corte Z."/>
            <person name="Sonet G."/>
            <person name="Van Belleghem S.M."/>
            <person name="Kostlbacher S."/>
            <person name="Vangestel C."/>
        </authorList>
    </citation>
    <scope>NUCLEOTIDE SEQUENCE [LARGE SCALE GENOMIC DNA]</scope>
    <source>
        <strain evidence="12">W744_W776</strain>
    </source>
</reference>
<dbReference type="InterPro" id="IPR035969">
    <property type="entry name" value="Rab-GAP_TBC_sf"/>
</dbReference>
<evidence type="ECO:0000256" key="9">
    <source>
        <dbReference type="ARBA" id="ARBA00023329"/>
    </source>
</evidence>
<feature type="domain" description="Rab-GAP TBC" evidence="11">
    <location>
        <begin position="49"/>
        <end position="232"/>
    </location>
</feature>
<dbReference type="SUPFAM" id="SSF47923">
    <property type="entry name" value="Ypt/Rab-GAP domain of gyp1p"/>
    <property type="match status" value="2"/>
</dbReference>
<protein>
    <recommendedName>
        <fullName evidence="4">TBC1 domain family member 7</fullName>
    </recommendedName>
</protein>
<keyword evidence="9" id="KW-0968">Cytoplasmic vesicle</keyword>
<evidence type="ECO:0000256" key="2">
    <source>
        <dbReference type="ARBA" id="ARBA00004541"/>
    </source>
</evidence>
<dbReference type="AlphaFoldDB" id="A0AAV6UR76"/>
<accession>A0AAV6UR76</accession>
<dbReference type="Proteomes" id="UP000827092">
    <property type="component" value="Unassembled WGS sequence"/>
</dbReference>
<dbReference type="Gene3D" id="1.10.10.750">
    <property type="entry name" value="Ypt/Rab-GAP domain of gyp1p, domain 1"/>
    <property type="match status" value="1"/>
</dbReference>
<evidence type="ECO:0000256" key="1">
    <source>
        <dbReference type="ARBA" id="ARBA00004514"/>
    </source>
</evidence>
<keyword evidence="5" id="KW-0343">GTPase activation</keyword>
<evidence type="ECO:0000256" key="10">
    <source>
        <dbReference type="ARBA" id="ARBA00046045"/>
    </source>
</evidence>
<dbReference type="PROSITE" id="PS50086">
    <property type="entry name" value="TBC_RABGAP"/>
    <property type="match status" value="1"/>
</dbReference>
<dbReference type="GO" id="GO:0005765">
    <property type="term" value="C:lysosomal membrane"/>
    <property type="evidence" value="ECO:0007669"/>
    <property type="project" value="UniProtKB-SubCell"/>
</dbReference>
<evidence type="ECO:0000256" key="5">
    <source>
        <dbReference type="ARBA" id="ARBA00022468"/>
    </source>
</evidence>
<dbReference type="GO" id="GO:0005096">
    <property type="term" value="F:GTPase activator activity"/>
    <property type="evidence" value="ECO:0007669"/>
    <property type="project" value="UniProtKB-KW"/>
</dbReference>
<dbReference type="Gene3D" id="1.10.472.80">
    <property type="entry name" value="Ypt/Rab-GAP domain of gyp1p, domain 3"/>
    <property type="match status" value="1"/>
</dbReference>
<evidence type="ECO:0000313" key="12">
    <source>
        <dbReference type="EMBL" id="KAG8186816.1"/>
    </source>
</evidence>
<evidence type="ECO:0000256" key="6">
    <source>
        <dbReference type="ARBA" id="ARBA00022490"/>
    </source>
</evidence>
<dbReference type="Gene3D" id="1.10.8.680">
    <property type="entry name" value="Ypt/Rab-GAP domain of gyp1p, domain 2"/>
    <property type="match status" value="1"/>
</dbReference>
<keyword evidence="6" id="KW-0963">Cytoplasm</keyword>
<dbReference type="GO" id="GO:0032007">
    <property type="term" value="P:negative regulation of TOR signaling"/>
    <property type="evidence" value="ECO:0007669"/>
    <property type="project" value="TreeGrafter"/>
</dbReference>
<keyword evidence="7" id="KW-0472">Membrane</keyword>
<evidence type="ECO:0000256" key="7">
    <source>
        <dbReference type="ARBA" id="ARBA00023136"/>
    </source>
</evidence>
<dbReference type="PANTHER" id="PTHR13530">
    <property type="entry name" value="TBC1 DOMAIN FAMILY MEMBER 7"/>
    <property type="match status" value="1"/>
</dbReference>
<sequence>MTDKSRNFRSSYYDKVGFRGVEEKKSLEILINEKPMDKGKLSKFCLRFTLPSIYREYVWQVLLGVIPVNAENHNSILQQRSEHYVELENSLKVMLKIKDDTPKLIIHTLMFLLTEDVLEYDIQKQLSTSKVQSLIVLASLFIELSSSEETAFWLFKNFILHQRKLNTKYKNVSQKEIVETILKKEEDVLFEHLCTTKCFDSIPLDLWFDRVFAEVLHESSIARICDKIIGGSCKILPYILSALLIVRRHLLLPLNDADKMVELLEKNPEDVSELAVNKALELYYTANH</sequence>
<dbReference type="InterPro" id="IPR039842">
    <property type="entry name" value="TBC1D7"/>
</dbReference>
<evidence type="ECO:0000256" key="8">
    <source>
        <dbReference type="ARBA" id="ARBA00023228"/>
    </source>
</evidence>
<dbReference type="GO" id="GO:0031410">
    <property type="term" value="C:cytoplasmic vesicle"/>
    <property type="evidence" value="ECO:0007669"/>
    <property type="project" value="UniProtKB-SubCell"/>
</dbReference>
<dbReference type="InterPro" id="IPR000195">
    <property type="entry name" value="Rab-GAP-TBC_dom"/>
</dbReference>
<dbReference type="Pfam" id="PF00566">
    <property type="entry name" value="RabGAP-TBC"/>
    <property type="match status" value="1"/>
</dbReference>
<evidence type="ECO:0000313" key="13">
    <source>
        <dbReference type="Proteomes" id="UP000827092"/>
    </source>
</evidence>
<comment type="subcellular location">
    <subcellularLocation>
        <location evidence="1">Cytoplasm</location>
        <location evidence="1">Cytosol</location>
    </subcellularLocation>
    <subcellularLocation>
        <location evidence="2">Cytoplasmic vesicle</location>
    </subcellularLocation>
    <subcellularLocation>
        <location evidence="3">Lysosome membrane</location>
    </subcellularLocation>
</comment>
<evidence type="ECO:0000256" key="4">
    <source>
        <dbReference type="ARBA" id="ARBA00015455"/>
    </source>
</evidence>
<organism evidence="12 13">
    <name type="scientific">Oedothorax gibbosus</name>
    <dbReference type="NCBI Taxonomy" id="931172"/>
    <lineage>
        <taxon>Eukaryota</taxon>
        <taxon>Metazoa</taxon>
        <taxon>Ecdysozoa</taxon>
        <taxon>Arthropoda</taxon>
        <taxon>Chelicerata</taxon>
        <taxon>Arachnida</taxon>
        <taxon>Araneae</taxon>
        <taxon>Araneomorphae</taxon>
        <taxon>Entelegynae</taxon>
        <taxon>Araneoidea</taxon>
        <taxon>Linyphiidae</taxon>
        <taxon>Erigoninae</taxon>
        <taxon>Oedothorax</taxon>
    </lineage>
</organism>
<evidence type="ECO:0000259" key="11">
    <source>
        <dbReference type="PROSITE" id="PS50086"/>
    </source>
</evidence>
<keyword evidence="13" id="KW-1185">Reference proteome</keyword>